<keyword evidence="5" id="KW-1185">Reference proteome</keyword>
<protein>
    <recommendedName>
        <fullName evidence="1">protein-ribulosamine 3-kinase</fullName>
        <ecNumber evidence="1">2.7.1.172</ecNumber>
    </recommendedName>
</protein>
<dbReference type="GO" id="GO:0102193">
    <property type="term" value="F:protein-ribulosamine 3-kinase activity"/>
    <property type="evidence" value="ECO:0007669"/>
    <property type="project" value="UniProtKB-EC"/>
</dbReference>
<proteinExistence type="inferred from homology"/>
<dbReference type="Gene3D" id="3.90.1200.10">
    <property type="match status" value="1"/>
</dbReference>
<accession>A0A2C5Y549</accession>
<gene>
    <name evidence="4" type="ORF">CDD81_6751</name>
</gene>
<reference evidence="4 5" key="1">
    <citation type="submission" date="2017-06" db="EMBL/GenBank/DDBJ databases">
        <title>Ant-infecting Ophiocordyceps genomes reveal a high diversity of potential behavioral manipulation genes and a possible major role for enterotoxins.</title>
        <authorList>
            <person name="De Bekker C."/>
            <person name="Evans H.C."/>
            <person name="Brachmann A."/>
            <person name="Hughes D.P."/>
        </authorList>
    </citation>
    <scope>NUCLEOTIDE SEQUENCE [LARGE SCALE GENOMIC DNA]</scope>
    <source>
        <strain evidence="4 5">Map64</strain>
    </source>
</reference>
<dbReference type="STRING" id="1399860.A0A2C5Y549"/>
<dbReference type="OrthoDB" id="5772781at2759"/>
<dbReference type="AlphaFoldDB" id="A0A2C5Y549"/>
<evidence type="ECO:0000256" key="2">
    <source>
        <dbReference type="ARBA" id="ARBA00048655"/>
    </source>
</evidence>
<dbReference type="InterPro" id="IPR016477">
    <property type="entry name" value="Fructo-/Ketosamine-3-kinase"/>
</dbReference>
<name>A0A2C5Y549_9HYPO</name>
<dbReference type="EMBL" id="NJET01000064">
    <property type="protein sequence ID" value="PHH62763.1"/>
    <property type="molecule type" value="Genomic_DNA"/>
</dbReference>
<evidence type="ECO:0000256" key="1">
    <source>
        <dbReference type="ARBA" id="ARBA00011961"/>
    </source>
</evidence>
<comment type="caution">
    <text evidence="4">The sequence shown here is derived from an EMBL/GenBank/DDBJ whole genome shotgun (WGS) entry which is preliminary data.</text>
</comment>
<dbReference type="PANTHER" id="PTHR12149">
    <property type="entry name" value="FRUCTOSAMINE 3 KINASE-RELATED PROTEIN"/>
    <property type="match status" value="1"/>
</dbReference>
<dbReference type="InterPro" id="IPR011009">
    <property type="entry name" value="Kinase-like_dom_sf"/>
</dbReference>
<dbReference type="EC" id="2.7.1.172" evidence="1"/>
<keyword evidence="3" id="KW-0808">Transferase</keyword>
<dbReference type="Pfam" id="PF03881">
    <property type="entry name" value="Fructosamin_kin"/>
    <property type="match status" value="1"/>
</dbReference>
<evidence type="ECO:0000256" key="3">
    <source>
        <dbReference type="PIRNR" id="PIRNR006221"/>
    </source>
</evidence>
<comment type="catalytic activity">
    <reaction evidence="2">
        <text>N(6)-D-ribulosyl-L-lysyl-[protein] + ATP = N(6)-(3-O-phospho-D-ribulosyl)-L-lysyl-[protein] + ADP + H(+)</text>
        <dbReference type="Rhea" id="RHEA:48432"/>
        <dbReference type="Rhea" id="RHEA-COMP:12103"/>
        <dbReference type="Rhea" id="RHEA-COMP:12104"/>
        <dbReference type="ChEBI" id="CHEBI:15378"/>
        <dbReference type="ChEBI" id="CHEBI:30616"/>
        <dbReference type="ChEBI" id="CHEBI:90418"/>
        <dbReference type="ChEBI" id="CHEBI:90420"/>
        <dbReference type="ChEBI" id="CHEBI:456216"/>
        <dbReference type="EC" id="2.7.1.172"/>
    </reaction>
    <physiologicalReaction direction="left-to-right" evidence="2">
        <dbReference type="Rhea" id="RHEA:48433"/>
    </physiologicalReaction>
</comment>
<dbReference type="Proteomes" id="UP000226192">
    <property type="component" value="Unassembled WGS sequence"/>
</dbReference>
<organism evidence="4 5">
    <name type="scientific">Ophiocordyceps australis</name>
    <dbReference type="NCBI Taxonomy" id="1399860"/>
    <lineage>
        <taxon>Eukaryota</taxon>
        <taxon>Fungi</taxon>
        <taxon>Dikarya</taxon>
        <taxon>Ascomycota</taxon>
        <taxon>Pezizomycotina</taxon>
        <taxon>Sordariomycetes</taxon>
        <taxon>Hypocreomycetidae</taxon>
        <taxon>Hypocreales</taxon>
        <taxon>Ophiocordycipitaceae</taxon>
        <taxon>Ophiocordyceps</taxon>
    </lineage>
</organism>
<comment type="similarity">
    <text evidence="3">Belongs to the fructosamine kinase family.</text>
</comment>
<dbReference type="SUPFAM" id="SSF56112">
    <property type="entry name" value="Protein kinase-like (PK-like)"/>
    <property type="match status" value="1"/>
</dbReference>
<keyword evidence="3" id="KW-0418">Kinase</keyword>
<dbReference type="PIRSF" id="PIRSF006221">
    <property type="entry name" value="Ketosamine-3-kinase"/>
    <property type="match status" value="1"/>
</dbReference>
<evidence type="ECO:0000313" key="5">
    <source>
        <dbReference type="Proteomes" id="UP000226192"/>
    </source>
</evidence>
<dbReference type="PANTHER" id="PTHR12149:SF8">
    <property type="entry name" value="PROTEIN-RIBULOSAMINE 3-KINASE"/>
    <property type="match status" value="1"/>
</dbReference>
<sequence length="324" mass="34388">MPSTVDAAILDALGLDAANTTMTAHGGSGFSSTFKLSSAINGRSVDYFVKTGTGAASDLMFGGEHASLNAINSVVPQLCPKSHAHGAMSTPDGFFLATDFVHFGGRAASDGSRLTLAAKLAKLHSTPAPTPDGHAGPVFGFAVTTCCGSTPQDNSWRASWADFYADNRLRAILRACVASNGADAELAQAVERVASLVVPRLIGHERVPAIVPVVVHGDLWSGNQACGRIASRSGSEHIVFDPSAVYAHSEYELGIMHMFGGFSSAFWAEYHELMPKMEPQSEWRDRVLLYELYHHLNHLALFGGGYRGGAMSIMKKLTAKYGSG</sequence>
<evidence type="ECO:0000313" key="4">
    <source>
        <dbReference type="EMBL" id="PHH62763.1"/>
    </source>
</evidence>
<dbReference type="GO" id="GO:0016301">
    <property type="term" value="F:kinase activity"/>
    <property type="evidence" value="ECO:0007669"/>
    <property type="project" value="UniProtKB-UniRule"/>
</dbReference>
<dbReference type="FunFam" id="3.90.1200.10:FF:000018">
    <property type="entry name" value="Fructosamine-3-kinase, putative"/>
    <property type="match status" value="1"/>
</dbReference>